<dbReference type="Pfam" id="PF11830">
    <property type="entry name" value="DUF3350"/>
    <property type="match status" value="1"/>
</dbReference>
<evidence type="ECO:0000256" key="2">
    <source>
        <dbReference type="ARBA" id="ARBA00022553"/>
    </source>
</evidence>
<dbReference type="Gene3D" id="1.10.472.80">
    <property type="entry name" value="Ypt/Rab-GAP domain of gyp1p, domain 3"/>
    <property type="match status" value="1"/>
</dbReference>
<feature type="compositionally biased region" description="Basic and acidic residues" evidence="3">
    <location>
        <begin position="267"/>
        <end position="281"/>
    </location>
</feature>
<feature type="region of interest" description="Disordered" evidence="3">
    <location>
        <begin position="864"/>
        <end position="969"/>
    </location>
</feature>
<keyword evidence="1" id="KW-0343">GTPase activation</keyword>
<dbReference type="AlphaFoldDB" id="A0AAE1A0W2"/>
<feature type="region of interest" description="Disordered" evidence="3">
    <location>
        <begin position="36"/>
        <end position="169"/>
    </location>
</feature>
<feature type="compositionally biased region" description="Basic and acidic residues" evidence="3">
    <location>
        <begin position="830"/>
        <end position="843"/>
    </location>
</feature>
<dbReference type="Pfam" id="PF00566">
    <property type="entry name" value="RabGAP-TBC"/>
    <property type="match status" value="1"/>
</dbReference>
<feature type="compositionally biased region" description="Low complexity" evidence="3">
    <location>
        <begin position="905"/>
        <end position="921"/>
    </location>
</feature>
<dbReference type="Gene3D" id="1.10.10.2750">
    <property type="match status" value="2"/>
</dbReference>
<feature type="compositionally biased region" description="Polar residues" evidence="3">
    <location>
        <begin position="113"/>
        <end position="128"/>
    </location>
</feature>
<dbReference type="EMBL" id="JAWDGP010002895">
    <property type="protein sequence ID" value="KAK3778893.1"/>
    <property type="molecule type" value="Genomic_DNA"/>
</dbReference>
<dbReference type="PANTHER" id="PTHR47219:SF16">
    <property type="entry name" value="GTPASE ACTIVATING PROTEIN"/>
    <property type="match status" value="1"/>
</dbReference>
<evidence type="ECO:0000259" key="4">
    <source>
        <dbReference type="PROSITE" id="PS50086"/>
    </source>
</evidence>
<evidence type="ECO:0000313" key="5">
    <source>
        <dbReference type="EMBL" id="KAK3778893.1"/>
    </source>
</evidence>
<dbReference type="Proteomes" id="UP001283361">
    <property type="component" value="Unassembled WGS sequence"/>
</dbReference>
<feature type="domain" description="Rab-GAP TBC" evidence="4">
    <location>
        <begin position="361"/>
        <end position="569"/>
    </location>
</feature>
<feature type="compositionally biased region" description="Polar residues" evidence="3">
    <location>
        <begin position="807"/>
        <end position="825"/>
    </location>
</feature>
<feature type="region of interest" description="Disordered" evidence="3">
    <location>
        <begin position="807"/>
        <end position="845"/>
    </location>
</feature>
<name>A0AAE1A0W2_9GAST</name>
<dbReference type="Gene3D" id="1.10.8.270">
    <property type="entry name" value="putative rabgap domain of human tbc1 domain family member 14 like domains"/>
    <property type="match status" value="1"/>
</dbReference>
<dbReference type="FunFam" id="1.10.8.270:FF:000001">
    <property type="entry name" value="TBC1 domain family member 1"/>
    <property type="match status" value="1"/>
</dbReference>
<dbReference type="InterPro" id="IPR035969">
    <property type="entry name" value="Rab-GAP_TBC_sf"/>
</dbReference>
<dbReference type="PANTHER" id="PTHR47219">
    <property type="entry name" value="RAB GTPASE-ACTIVATING PROTEIN 1-LIKE"/>
    <property type="match status" value="1"/>
</dbReference>
<dbReference type="SUPFAM" id="SSF47923">
    <property type="entry name" value="Ypt/Rab-GAP domain of gyp1p"/>
    <property type="match status" value="2"/>
</dbReference>
<sequence length="969" mass="106967">MRISGSVISIPVLTNSTVQLVQELIPYGDNPNVSSAGLISSADSSTHSTPDASPLPSPLRKDCPHQFPSPPSSPAMSPSSAYRKRSATIDSPGSSAPSVGNTTAARRRDFNHNKTASPVKTISVLTPNSPQQQQQQQQQSEGVSSELSSSPQGDHALHPTGNSQRRPSASWRKAIFQRVVTAQQSDDIAENDACEAGQGTNVRDMWRKAFLETLLLIRMEKENHTVRARQEEGGVVVSRKLEYQELTPCLKEITSLWEEMLSNVHEDVEAAQEEEKAREGEQTEDGEEKEEGEEQDRETVTPPVKIPPVSHETLLEYVKKGEGNIMCGVTIEEGLKLQALLEPLIQASFVSPLGILCCPAGVPRSLRGQIWLFLMQQRQLSGVDAGDQDVGDGETVTSPGRAPCGSADYEGLLKQLTSHQHAILIDLGRTFPSHPYFSKSLGAGQLELFNLLKAYSLLDTEVGYCQGLSFIVGMLLMHMEEISAFHVLKYMMYDLGLRRQFKPNMTALQMKLYQLTRLLHDHCRDVYDHFENHDISPTLYAAPWFLTLFASQFPLGFVARVFDMIFVQGIDVLFKVALMLLVNHCALILQCNSFESVVDFLKTTLPEMVQVQMERVISQAFELDITRDLQAYEIEYHVIGEELATLESSHQQVHPLQHNNRNNPLHPNHPQHPLHHNLARGPPPLPAMERPSRFLNRRRSSIDFELMYRMEHQNRALKLQNSELVEKLQHAQSQQRTSELAIHANKIEQDKLKSHIRTLEIERAALLTTVATMKRLLPHDALARLNLNLNLSHLPATVAENILLTPSPQEAQVPNPTSENLSVVENDNEGMGKGKTSTEKPGDDVSISKQFSSLAMERAASPSSAVKSIPTKQSPHIHQPLAKKGKSMKGDNEGFGSSSIKTESKVLSVSSAKGASSVSLGYPEGKPSVSNISSTIPSQQITGDNSGNTAALSSPTPENSFKDAGNIHE</sequence>
<feature type="compositionally biased region" description="Acidic residues" evidence="3">
    <location>
        <begin position="282"/>
        <end position="296"/>
    </location>
</feature>
<comment type="caution">
    <text evidence="5">The sequence shown here is derived from an EMBL/GenBank/DDBJ whole genome shotgun (WGS) entry which is preliminary data.</text>
</comment>
<dbReference type="PROSITE" id="PS50086">
    <property type="entry name" value="TBC_RABGAP"/>
    <property type="match status" value="1"/>
</dbReference>
<feature type="compositionally biased region" description="Low complexity" evidence="3">
    <location>
        <begin position="36"/>
        <end position="45"/>
    </location>
</feature>
<feature type="compositionally biased region" description="Polar residues" evidence="3">
    <location>
        <begin position="88"/>
        <end position="104"/>
    </location>
</feature>
<evidence type="ECO:0000313" key="6">
    <source>
        <dbReference type="Proteomes" id="UP001283361"/>
    </source>
</evidence>
<dbReference type="GO" id="GO:0005096">
    <property type="term" value="F:GTPase activator activity"/>
    <property type="evidence" value="ECO:0007669"/>
    <property type="project" value="UniProtKB-KW"/>
</dbReference>
<feature type="compositionally biased region" description="Polar residues" evidence="3">
    <location>
        <begin position="864"/>
        <end position="876"/>
    </location>
</feature>
<feature type="compositionally biased region" description="Polar residues" evidence="3">
    <location>
        <begin position="928"/>
        <end position="959"/>
    </location>
</feature>
<dbReference type="InterPro" id="IPR000195">
    <property type="entry name" value="Rab-GAP-TBC_dom"/>
</dbReference>
<feature type="region of interest" description="Disordered" evidence="3">
    <location>
        <begin position="267"/>
        <end position="306"/>
    </location>
</feature>
<accession>A0AAE1A0W2</accession>
<keyword evidence="2" id="KW-0597">Phosphoprotein</keyword>
<evidence type="ECO:0000256" key="1">
    <source>
        <dbReference type="ARBA" id="ARBA00022468"/>
    </source>
</evidence>
<gene>
    <name evidence="5" type="ORF">RRG08_013156</name>
</gene>
<dbReference type="FunFam" id="1.10.472.80:FF:000043">
    <property type="entry name" value="Pollux, isoform A"/>
    <property type="match status" value="1"/>
</dbReference>
<protein>
    <recommendedName>
        <fullName evidence="4">Rab-GAP TBC domain-containing protein</fullName>
    </recommendedName>
</protein>
<proteinExistence type="predicted"/>
<dbReference type="InterPro" id="IPR021785">
    <property type="entry name" value="DUF3350"/>
</dbReference>
<keyword evidence="6" id="KW-1185">Reference proteome</keyword>
<dbReference type="InterPro" id="IPR050302">
    <property type="entry name" value="Rab_GAP_TBC_domain"/>
</dbReference>
<dbReference type="SMART" id="SM00164">
    <property type="entry name" value="TBC"/>
    <property type="match status" value="1"/>
</dbReference>
<reference evidence="5" key="1">
    <citation type="journal article" date="2023" name="G3 (Bethesda)">
        <title>A reference genome for the long-term kleptoplast-retaining sea slug Elysia crispata morphotype clarki.</title>
        <authorList>
            <person name="Eastman K.E."/>
            <person name="Pendleton A.L."/>
            <person name="Shaikh M.A."/>
            <person name="Suttiyut T."/>
            <person name="Ogas R."/>
            <person name="Tomko P."/>
            <person name="Gavelis G."/>
            <person name="Widhalm J.R."/>
            <person name="Wisecaver J.H."/>
        </authorList>
    </citation>
    <scope>NUCLEOTIDE SEQUENCE</scope>
    <source>
        <strain evidence="5">ECLA1</strain>
    </source>
</reference>
<organism evidence="5 6">
    <name type="scientific">Elysia crispata</name>
    <name type="common">lettuce slug</name>
    <dbReference type="NCBI Taxonomy" id="231223"/>
    <lineage>
        <taxon>Eukaryota</taxon>
        <taxon>Metazoa</taxon>
        <taxon>Spiralia</taxon>
        <taxon>Lophotrochozoa</taxon>
        <taxon>Mollusca</taxon>
        <taxon>Gastropoda</taxon>
        <taxon>Heterobranchia</taxon>
        <taxon>Euthyneura</taxon>
        <taxon>Panpulmonata</taxon>
        <taxon>Sacoglossa</taxon>
        <taxon>Placobranchoidea</taxon>
        <taxon>Plakobranchidae</taxon>
        <taxon>Elysia</taxon>
    </lineage>
</organism>
<evidence type="ECO:0000256" key="3">
    <source>
        <dbReference type="SAM" id="MobiDB-lite"/>
    </source>
</evidence>
<feature type="compositionally biased region" description="Low complexity" evidence="3">
    <location>
        <begin position="129"/>
        <end position="153"/>
    </location>
</feature>